<name>A0A9W7WJX0_TRIRA</name>
<protein>
    <submittedName>
        <fullName evidence="2">Uncharacterized protein</fullName>
    </submittedName>
</protein>
<evidence type="ECO:0000313" key="2">
    <source>
        <dbReference type="EMBL" id="KAI7800028.1"/>
    </source>
</evidence>
<organism evidence="2 3">
    <name type="scientific">Triplophysa rosa</name>
    <name type="common">Cave loach</name>
    <dbReference type="NCBI Taxonomy" id="992332"/>
    <lineage>
        <taxon>Eukaryota</taxon>
        <taxon>Metazoa</taxon>
        <taxon>Chordata</taxon>
        <taxon>Craniata</taxon>
        <taxon>Vertebrata</taxon>
        <taxon>Euteleostomi</taxon>
        <taxon>Actinopterygii</taxon>
        <taxon>Neopterygii</taxon>
        <taxon>Teleostei</taxon>
        <taxon>Ostariophysi</taxon>
        <taxon>Cypriniformes</taxon>
        <taxon>Nemacheilidae</taxon>
        <taxon>Triplophysa</taxon>
    </lineage>
</organism>
<feature type="compositionally biased region" description="Polar residues" evidence="1">
    <location>
        <begin position="47"/>
        <end position="56"/>
    </location>
</feature>
<dbReference type="AlphaFoldDB" id="A0A9W7WJX0"/>
<dbReference type="Proteomes" id="UP001059041">
    <property type="component" value="Linkage Group LG15"/>
</dbReference>
<comment type="caution">
    <text evidence="2">The sequence shown here is derived from an EMBL/GenBank/DDBJ whole genome shotgun (WGS) entry which is preliminary data.</text>
</comment>
<evidence type="ECO:0000313" key="3">
    <source>
        <dbReference type="Proteomes" id="UP001059041"/>
    </source>
</evidence>
<reference evidence="2" key="1">
    <citation type="submission" date="2021-02" db="EMBL/GenBank/DDBJ databases">
        <title>Comparative genomics reveals that relaxation of natural selection precedes convergent phenotypic evolution of cavefish.</title>
        <authorList>
            <person name="Peng Z."/>
        </authorList>
    </citation>
    <scope>NUCLEOTIDE SEQUENCE</scope>
    <source>
        <tissue evidence="2">Muscle</tissue>
    </source>
</reference>
<dbReference type="EMBL" id="JAFHDT010000015">
    <property type="protein sequence ID" value="KAI7800028.1"/>
    <property type="molecule type" value="Genomic_DNA"/>
</dbReference>
<evidence type="ECO:0000256" key="1">
    <source>
        <dbReference type="SAM" id="MobiDB-lite"/>
    </source>
</evidence>
<proteinExistence type="predicted"/>
<keyword evidence="3" id="KW-1185">Reference proteome</keyword>
<accession>A0A9W7WJX0</accession>
<feature type="region of interest" description="Disordered" evidence="1">
    <location>
        <begin position="24"/>
        <end position="56"/>
    </location>
</feature>
<gene>
    <name evidence="2" type="ORF">IRJ41_022790</name>
</gene>
<sequence>MCDIGDPLIETYLSHMEKQYWGVFNQSDESQGRKNRKRTEEELRYPDSQQYRNKSTSGGVSLLPLVFLKPAANSKPLATFCTAPTSHR</sequence>